<gene>
    <name evidence="2" type="ORF">V8G54_003156</name>
</gene>
<keyword evidence="3" id="KW-1185">Reference proteome</keyword>
<evidence type="ECO:0000313" key="3">
    <source>
        <dbReference type="Proteomes" id="UP001374535"/>
    </source>
</evidence>
<protein>
    <submittedName>
        <fullName evidence="2">Uncharacterized protein</fullName>
    </submittedName>
</protein>
<reference evidence="2 3" key="1">
    <citation type="journal article" date="2023" name="Life. Sci Alliance">
        <title>Evolutionary insights into 3D genome organization and epigenetic landscape of Vigna mungo.</title>
        <authorList>
            <person name="Junaid A."/>
            <person name="Singh B."/>
            <person name="Bhatia S."/>
        </authorList>
    </citation>
    <scope>NUCLEOTIDE SEQUENCE [LARGE SCALE GENOMIC DNA]</scope>
    <source>
        <strain evidence="2">Urdbean</strain>
    </source>
</reference>
<evidence type="ECO:0000313" key="2">
    <source>
        <dbReference type="EMBL" id="WVZ24612.1"/>
    </source>
</evidence>
<feature type="region of interest" description="Disordered" evidence="1">
    <location>
        <begin position="97"/>
        <end position="124"/>
    </location>
</feature>
<sequence>MLPLWQEYRANLSSIFQNLEGKMARLSICFCTLLLLLSFSMSESRPLRNDDPFSSYFSSSKSHFLSNIKHYLYPGSEGRSLAIESVNGFRNSNAARRLSYRPNRASPGGPDPHHHFKTGSSTRN</sequence>
<dbReference type="AlphaFoldDB" id="A0AAQ3PBJ5"/>
<accession>A0AAQ3PBJ5</accession>
<dbReference type="Proteomes" id="UP001374535">
    <property type="component" value="Chromosome 1"/>
</dbReference>
<name>A0AAQ3PBJ5_VIGMU</name>
<proteinExistence type="predicted"/>
<dbReference type="EMBL" id="CP144700">
    <property type="protein sequence ID" value="WVZ24612.1"/>
    <property type="molecule type" value="Genomic_DNA"/>
</dbReference>
<evidence type="ECO:0000256" key="1">
    <source>
        <dbReference type="SAM" id="MobiDB-lite"/>
    </source>
</evidence>
<organism evidence="2 3">
    <name type="scientific">Vigna mungo</name>
    <name type="common">Black gram</name>
    <name type="synonym">Phaseolus mungo</name>
    <dbReference type="NCBI Taxonomy" id="3915"/>
    <lineage>
        <taxon>Eukaryota</taxon>
        <taxon>Viridiplantae</taxon>
        <taxon>Streptophyta</taxon>
        <taxon>Embryophyta</taxon>
        <taxon>Tracheophyta</taxon>
        <taxon>Spermatophyta</taxon>
        <taxon>Magnoliopsida</taxon>
        <taxon>eudicotyledons</taxon>
        <taxon>Gunneridae</taxon>
        <taxon>Pentapetalae</taxon>
        <taxon>rosids</taxon>
        <taxon>fabids</taxon>
        <taxon>Fabales</taxon>
        <taxon>Fabaceae</taxon>
        <taxon>Papilionoideae</taxon>
        <taxon>50 kb inversion clade</taxon>
        <taxon>NPAAA clade</taxon>
        <taxon>indigoferoid/millettioid clade</taxon>
        <taxon>Phaseoleae</taxon>
        <taxon>Vigna</taxon>
    </lineage>
</organism>